<dbReference type="RefSeq" id="WP_262068111.1">
    <property type="nucleotide sequence ID" value="NZ_JAMXOC010000002.1"/>
</dbReference>
<evidence type="ECO:0000313" key="8">
    <source>
        <dbReference type="Proteomes" id="UP001523565"/>
    </source>
</evidence>
<dbReference type="InterPro" id="IPR043129">
    <property type="entry name" value="ATPase_NBD"/>
</dbReference>
<evidence type="ECO:0000256" key="4">
    <source>
        <dbReference type="ARBA" id="ARBA00022840"/>
    </source>
</evidence>
<protein>
    <submittedName>
        <fullName evidence="7">Rod shape-determining protein</fullName>
    </submittedName>
</protein>
<organism evidence="7 8">
    <name type="scientific">Ohessyouella blattaphilus</name>
    <dbReference type="NCBI Taxonomy" id="2949333"/>
    <lineage>
        <taxon>Bacteria</taxon>
        <taxon>Bacillati</taxon>
        <taxon>Bacillota</taxon>
        <taxon>Clostridia</taxon>
        <taxon>Lachnospirales</taxon>
        <taxon>Lachnospiraceae</taxon>
        <taxon>Ohessyouella</taxon>
    </lineage>
</organism>
<keyword evidence="2" id="KW-0963">Cytoplasm</keyword>
<sequence>MSKNVFGLDLGSTEIKIYDKKSDKIWSEKTVLAIEDKRTVIAMGKEADDMYGRVPDAIEVVYPMKEGAISRFDNLQFLLATLLKRSSSYAKGAEYVVAVPTDVTEVEKKAFFDLVIHSNAKAGEVNIVERAIADGVSLNLDVAKTKGLMMVNLGGETTEISVIAEGGIVLDRLIKVGGSHLDQGIINLIKRSQDFLISKKAAENLRKNFNVFTDDSGLGTMVAGRDLITGLPMQKNITVNVVRASVKESLAEVLEGIYTILDRTPPEVRKSIIKTGIILTGGVAETVGIDRYIGRTINLRTRCAPKPALSVVKGLKKIINSEELKTLAYSMIDEGYRWMR</sequence>
<evidence type="ECO:0000256" key="1">
    <source>
        <dbReference type="ARBA" id="ARBA00004496"/>
    </source>
</evidence>
<dbReference type="Proteomes" id="UP001523565">
    <property type="component" value="Unassembled WGS sequence"/>
</dbReference>
<dbReference type="Gene3D" id="3.30.420.40">
    <property type="match status" value="2"/>
</dbReference>
<keyword evidence="3" id="KW-0547">Nucleotide-binding</keyword>
<evidence type="ECO:0000256" key="3">
    <source>
        <dbReference type="ARBA" id="ARBA00022741"/>
    </source>
</evidence>
<evidence type="ECO:0000256" key="6">
    <source>
        <dbReference type="ARBA" id="ARBA00023458"/>
    </source>
</evidence>
<dbReference type="EMBL" id="JAMZFV010000002">
    <property type="protein sequence ID" value="MCP1109208.1"/>
    <property type="molecule type" value="Genomic_DNA"/>
</dbReference>
<dbReference type="PANTHER" id="PTHR42749:SF1">
    <property type="entry name" value="CELL SHAPE-DETERMINING PROTEIN MREB"/>
    <property type="match status" value="1"/>
</dbReference>
<comment type="caution">
    <text evidence="7">The sequence shown here is derived from an EMBL/GenBank/DDBJ whole genome shotgun (WGS) entry which is preliminary data.</text>
</comment>
<gene>
    <name evidence="7" type="ORF">NK118_02975</name>
</gene>
<accession>A0ABT1EES6</accession>
<name>A0ABT1EES6_9FIRM</name>
<dbReference type="InterPro" id="IPR056546">
    <property type="entry name" value="MreB_MamK-like"/>
</dbReference>
<comment type="subcellular location">
    <subcellularLocation>
        <location evidence="1">Cytoplasm</location>
    </subcellularLocation>
</comment>
<keyword evidence="8" id="KW-1185">Reference proteome</keyword>
<evidence type="ECO:0000256" key="2">
    <source>
        <dbReference type="ARBA" id="ARBA00022490"/>
    </source>
</evidence>
<proteinExistence type="inferred from homology"/>
<dbReference type="Pfam" id="PF06723">
    <property type="entry name" value="MreB_Mbl"/>
    <property type="match status" value="1"/>
</dbReference>
<dbReference type="PANTHER" id="PTHR42749">
    <property type="entry name" value="CELL SHAPE-DETERMINING PROTEIN MREB"/>
    <property type="match status" value="1"/>
</dbReference>
<dbReference type="PRINTS" id="PR01652">
    <property type="entry name" value="SHAPEPROTEIN"/>
</dbReference>
<reference evidence="7 8" key="1">
    <citation type="journal article" date="2022" name="Genome Biol. Evol.">
        <title>Host diet, physiology and behaviors set the stage for Lachnospiraceae cladogenesis.</title>
        <authorList>
            <person name="Vera-Ponce De Leon A."/>
            <person name="Schneider M."/>
            <person name="Jahnes B.C."/>
            <person name="Sadowski V."/>
            <person name="Camuy-Velez L.A."/>
            <person name="Duan J."/>
            <person name="Sabree Z.L."/>
        </authorList>
    </citation>
    <scope>NUCLEOTIDE SEQUENCE [LARGE SCALE GENOMIC DNA]</scope>
    <source>
        <strain evidence="7 8">PAL227</strain>
    </source>
</reference>
<keyword evidence="5" id="KW-0133">Cell shape</keyword>
<comment type="similarity">
    <text evidence="6">Belongs to the FtsA/MreB family.</text>
</comment>
<keyword evidence="4" id="KW-0067">ATP-binding</keyword>
<evidence type="ECO:0000313" key="7">
    <source>
        <dbReference type="EMBL" id="MCP1109208.1"/>
    </source>
</evidence>
<dbReference type="SUPFAM" id="SSF53067">
    <property type="entry name" value="Actin-like ATPase domain"/>
    <property type="match status" value="2"/>
</dbReference>
<dbReference type="InterPro" id="IPR004753">
    <property type="entry name" value="MreB"/>
</dbReference>
<evidence type="ECO:0000256" key="5">
    <source>
        <dbReference type="ARBA" id="ARBA00022960"/>
    </source>
</evidence>